<evidence type="ECO:0000313" key="7">
    <source>
        <dbReference type="EMBL" id="MBE5038384.1"/>
    </source>
</evidence>
<accession>A0ABR9R5G4</accession>
<gene>
    <name evidence="5" type="primary">recX</name>
    <name evidence="7" type="ORF">INF35_11355</name>
</gene>
<comment type="caution">
    <text evidence="7">The sequence shown here is derived from an EMBL/GenBank/DDBJ whole genome shotgun (WGS) entry which is preliminary data.</text>
</comment>
<dbReference type="InterPro" id="IPR053924">
    <property type="entry name" value="RecX_HTH_2nd"/>
</dbReference>
<name>A0ABR9R5G4_9FIRM</name>
<feature type="domain" description="RecX second three-helical" evidence="6">
    <location>
        <begin position="105"/>
        <end position="145"/>
    </location>
</feature>
<comment type="similarity">
    <text evidence="2 5">Belongs to the RecX family.</text>
</comment>
<sequence length="214" mass="23967">MPQITAVKETKRGRLALFVDGEFAFSLDPETFADADLHEEDEIEPSRLEELRRRSDTRKAVDRALDILALRDHAAGELYQKLCRKFDPHSAAAAVAKAEELGLLNDADFARRRAAELMRKRKSRREVEQDLSAKGIDRETVTRVLEELYAPEEGPDPELAAACALVERQYARKLAEGKRPQVMAALARRGFSYAVIRAALEAADAGEDEYSDLP</sequence>
<comment type="function">
    <text evidence="5">Modulates RecA activity.</text>
</comment>
<dbReference type="EMBL" id="JADCKC010000003">
    <property type="protein sequence ID" value="MBE5038384.1"/>
    <property type="molecule type" value="Genomic_DNA"/>
</dbReference>
<evidence type="ECO:0000256" key="2">
    <source>
        <dbReference type="ARBA" id="ARBA00009695"/>
    </source>
</evidence>
<evidence type="ECO:0000256" key="4">
    <source>
        <dbReference type="ARBA" id="ARBA00022490"/>
    </source>
</evidence>
<reference evidence="7 8" key="1">
    <citation type="submission" date="2020-10" db="EMBL/GenBank/DDBJ databases">
        <title>ChiBAC.</title>
        <authorList>
            <person name="Zenner C."/>
            <person name="Hitch T.C.A."/>
            <person name="Clavel T."/>
        </authorList>
    </citation>
    <scope>NUCLEOTIDE SEQUENCE [LARGE SCALE GENOMIC DNA]</scope>
    <source>
        <strain evidence="7 8">DSM 109015</strain>
    </source>
</reference>
<proteinExistence type="inferred from homology"/>
<protein>
    <recommendedName>
        <fullName evidence="3 5">Regulatory protein RecX</fullName>
    </recommendedName>
</protein>
<keyword evidence="8" id="KW-1185">Reference proteome</keyword>
<organism evidence="7 8">
    <name type="scientific">Gemmiger gallinarum</name>
    <dbReference type="NCBI Taxonomy" id="2779354"/>
    <lineage>
        <taxon>Bacteria</taxon>
        <taxon>Bacillati</taxon>
        <taxon>Bacillota</taxon>
        <taxon>Clostridia</taxon>
        <taxon>Eubacteriales</taxon>
        <taxon>Gemmiger</taxon>
    </lineage>
</organism>
<comment type="subcellular location">
    <subcellularLocation>
        <location evidence="1 5">Cytoplasm</location>
    </subcellularLocation>
</comment>
<dbReference type="Pfam" id="PF02631">
    <property type="entry name" value="RecX_HTH2"/>
    <property type="match status" value="1"/>
</dbReference>
<dbReference type="PANTHER" id="PTHR33602:SF1">
    <property type="entry name" value="REGULATORY PROTEIN RECX FAMILY PROTEIN"/>
    <property type="match status" value="1"/>
</dbReference>
<evidence type="ECO:0000259" key="6">
    <source>
        <dbReference type="Pfam" id="PF02631"/>
    </source>
</evidence>
<dbReference type="Proteomes" id="UP000768567">
    <property type="component" value="Unassembled WGS sequence"/>
</dbReference>
<dbReference type="Gene3D" id="1.10.10.10">
    <property type="entry name" value="Winged helix-like DNA-binding domain superfamily/Winged helix DNA-binding domain"/>
    <property type="match status" value="3"/>
</dbReference>
<evidence type="ECO:0000256" key="5">
    <source>
        <dbReference type="HAMAP-Rule" id="MF_01114"/>
    </source>
</evidence>
<keyword evidence="4 5" id="KW-0963">Cytoplasm</keyword>
<dbReference type="RefSeq" id="WP_193502498.1">
    <property type="nucleotide sequence ID" value="NZ_JADCKC010000003.1"/>
</dbReference>
<evidence type="ECO:0000256" key="3">
    <source>
        <dbReference type="ARBA" id="ARBA00018111"/>
    </source>
</evidence>
<evidence type="ECO:0000313" key="8">
    <source>
        <dbReference type="Proteomes" id="UP000768567"/>
    </source>
</evidence>
<dbReference type="PANTHER" id="PTHR33602">
    <property type="entry name" value="REGULATORY PROTEIN RECX FAMILY PROTEIN"/>
    <property type="match status" value="1"/>
</dbReference>
<dbReference type="InterPro" id="IPR003783">
    <property type="entry name" value="Regulatory_RecX"/>
</dbReference>
<dbReference type="InterPro" id="IPR036388">
    <property type="entry name" value="WH-like_DNA-bd_sf"/>
</dbReference>
<evidence type="ECO:0000256" key="1">
    <source>
        <dbReference type="ARBA" id="ARBA00004496"/>
    </source>
</evidence>
<dbReference type="HAMAP" id="MF_01114">
    <property type="entry name" value="RecX"/>
    <property type="match status" value="1"/>
</dbReference>